<dbReference type="Gene3D" id="3.40.50.1820">
    <property type="entry name" value="alpha/beta hydrolase"/>
    <property type="match status" value="1"/>
</dbReference>
<evidence type="ECO:0000256" key="2">
    <source>
        <dbReference type="ARBA" id="ARBA00022801"/>
    </source>
</evidence>
<protein>
    <recommendedName>
        <fullName evidence="3">Carboxylic ester hydrolase</fullName>
        <ecNumber evidence="3">3.1.1.-</ecNumber>
    </recommendedName>
</protein>
<reference evidence="5 6" key="1">
    <citation type="submission" date="2024-02" db="EMBL/GenBank/DDBJ databases">
        <title>De novo assembly and annotation of 12 fungi associated with fruit tree decline syndrome in Ontario, Canada.</title>
        <authorList>
            <person name="Sulman M."/>
            <person name="Ellouze W."/>
            <person name="Ilyukhin E."/>
        </authorList>
    </citation>
    <scope>NUCLEOTIDE SEQUENCE [LARGE SCALE GENOMIC DNA]</scope>
    <source>
        <strain evidence="5 6">M42-189</strain>
    </source>
</reference>
<dbReference type="InterPro" id="IPR029058">
    <property type="entry name" value="AB_hydrolase_fold"/>
</dbReference>
<sequence>MTTRLETKLGAVNGTSKDGIASFKGIPYAKAPIKDLRWRPPQPSLPWEGILDATSFGHTSWSFLVGDDNSNADEDCLNLNIWTPSTDGNARLPVMVYIHEGGFVFGNGSKANLDGQRLAQKGVVVVTFNYRLGAFGFLALDELDAEGSNSGMFGLQDQQAALQWVQSHISSFGGDPNNVSVFGESAGAHSIGILMCSPGSKGLFHKGILQSGAFWNQVFDHDMDFVRAREHGKKIFGRVGVSSLPELRDVPAETFVAHYPFDFSGPPDLLNFAPSIDKNVLPEKGLLVFQRNEQMKIPMMAGFTFDEGTLFRNMLTSYSKPDEWELIGKTIGGPERYAEFISLYPADDSGTPLPKSITDFVGDLYLAHQTWKAATSQLAAGIDEVYMSLFSYTSDYNPVALHASDINFMFGTIDQPLFYNPPFVQYSEADRKFSNAIITYWANFAKIGDPNGESTDDLPVWPKYRGDAGDVMGLGQELGPTQIQIARFRFIDSLYKEGHLSREWLDLASRDGTRA</sequence>
<comment type="caution">
    <text evidence="5">The sequence shown here is derived from an EMBL/GenBank/DDBJ whole genome shotgun (WGS) entry which is preliminary data.</text>
</comment>
<dbReference type="PANTHER" id="PTHR11559">
    <property type="entry name" value="CARBOXYLESTERASE"/>
    <property type="match status" value="1"/>
</dbReference>
<evidence type="ECO:0000313" key="6">
    <source>
        <dbReference type="Proteomes" id="UP001521785"/>
    </source>
</evidence>
<proteinExistence type="inferred from homology"/>
<comment type="similarity">
    <text evidence="1 3">Belongs to the type-B carboxylesterase/lipase family.</text>
</comment>
<dbReference type="EMBL" id="JAKJXO020000009">
    <property type="protein sequence ID" value="KAL1600742.1"/>
    <property type="molecule type" value="Genomic_DNA"/>
</dbReference>
<evidence type="ECO:0000313" key="5">
    <source>
        <dbReference type="EMBL" id="KAL1600742.1"/>
    </source>
</evidence>
<dbReference type="Proteomes" id="UP001521785">
    <property type="component" value="Unassembled WGS sequence"/>
</dbReference>
<dbReference type="InterPro" id="IPR002018">
    <property type="entry name" value="CarbesteraseB"/>
</dbReference>
<dbReference type="PROSITE" id="PS00122">
    <property type="entry name" value="CARBOXYLESTERASE_B_1"/>
    <property type="match status" value="1"/>
</dbReference>
<evidence type="ECO:0000259" key="4">
    <source>
        <dbReference type="Pfam" id="PF00135"/>
    </source>
</evidence>
<accession>A0ABR3R8R9</accession>
<dbReference type="InterPro" id="IPR019826">
    <property type="entry name" value="Carboxylesterase_B_AS"/>
</dbReference>
<dbReference type="EC" id="3.1.1.-" evidence="3"/>
<name>A0ABR3R8R9_9PLEO</name>
<dbReference type="InterPro" id="IPR050309">
    <property type="entry name" value="Type-B_Carboxylest/Lipase"/>
</dbReference>
<keyword evidence="6" id="KW-1185">Reference proteome</keyword>
<gene>
    <name evidence="5" type="ORF">SLS60_007130</name>
</gene>
<dbReference type="Pfam" id="PF00135">
    <property type="entry name" value="COesterase"/>
    <property type="match status" value="1"/>
</dbReference>
<organism evidence="5 6">
    <name type="scientific">Paraconiothyrium brasiliense</name>
    <dbReference type="NCBI Taxonomy" id="300254"/>
    <lineage>
        <taxon>Eukaryota</taxon>
        <taxon>Fungi</taxon>
        <taxon>Dikarya</taxon>
        <taxon>Ascomycota</taxon>
        <taxon>Pezizomycotina</taxon>
        <taxon>Dothideomycetes</taxon>
        <taxon>Pleosporomycetidae</taxon>
        <taxon>Pleosporales</taxon>
        <taxon>Massarineae</taxon>
        <taxon>Didymosphaeriaceae</taxon>
        <taxon>Paraconiothyrium</taxon>
    </lineage>
</organism>
<keyword evidence="2 3" id="KW-0378">Hydrolase</keyword>
<evidence type="ECO:0000256" key="1">
    <source>
        <dbReference type="ARBA" id="ARBA00005964"/>
    </source>
</evidence>
<evidence type="ECO:0000256" key="3">
    <source>
        <dbReference type="RuleBase" id="RU361235"/>
    </source>
</evidence>
<feature type="domain" description="Carboxylesterase type B" evidence="4">
    <location>
        <begin position="4"/>
        <end position="478"/>
    </location>
</feature>
<dbReference type="SUPFAM" id="SSF53474">
    <property type="entry name" value="alpha/beta-Hydrolases"/>
    <property type="match status" value="1"/>
</dbReference>